<dbReference type="KEGG" id="sth:STH508"/>
<evidence type="ECO:0000256" key="8">
    <source>
        <dbReference type="ARBA" id="ARBA00022679"/>
    </source>
</evidence>
<dbReference type="InterPro" id="IPR046886">
    <property type="entry name" value="RsmE_MTase_dom"/>
</dbReference>
<evidence type="ECO:0000256" key="12">
    <source>
        <dbReference type="PIRNR" id="PIRNR015601"/>
    </source>
</evidence>
<evidence type="ECO:0000313" key="14">
    <source>
        <dbReference type="EMBL" id="BAD39493.1"/>
    </source>
</evidence>
<keyword evidence="8 12" id="KW-0808">Transferase</keyword>
<keyword evidence="5 12" id="KW-0963">Cytoplasm</keyword>
<evidence type="ECO:0000256" key="4">
    <source>
        <dbReference type="ARBA" id="ARBA00013673"/>
    </source>
</evidence>
<dbReference type="PIRSF" id="PIRSF015601">
    <property type="entry name" value="MTase_slr0722"/>
    <property type="match status" value="1"/>
</dbReference>
<gene>
    <name evidence="14" type="ordered locus">STH508</name>
</gene>
<dbReference type="InterPro" id="IPR006700">
    <property type="entry name" value="RsmE"/>
</dbReference>
<proteinExistence type="inferred from homology"/>
<dbReference type="Proteomes" id="UP000000417">
    <property type="component" value="Chromosome"/>
</dbReference>
<dbReference type="SUPFAM" id="SSF88697">
    <property type="entry name" value="PUA domain-like"/>
    <property type="match status" value="1"/>
</dbReference>
<evidence type="ECO:0000256" key="10">
    <source>
        <dbReference type="ARBA" id="ARBA00025699"/>
    </source>
</evidence>
<comment type="subcellular location">
    <subcellularLocation>
        <location evidence="1 12">Cytoplasm</location>
    </subcellularLocation>
</comment>
<dbReference type="HOGENOM" id="CLU_067442_3_0_9"/>
<dbReference type="PANTHER" id="PTHR30027">
    <property type="entry name" value="RIBOSOMAL RNA SMALL SUBUNIT METHYLTRANSFERASE E"/>
    <property type="match status" value="1"/>
</dbReference>
<keyword evidence="7 12" id="KW-0489">Methyltransferase</keyword>
<keyword evidence="15" id="KW-1185">Reference proteome</keyword>
<keyword evidence="6 12" id="KW-0698">rRNA processing</keyword>
<comment type="catalytic activity">
    <reaction evidence="11 12">
        <text>uridine(1498) in 16S rRNA + S-adenosyl-L-methionine = N(3)-methyluridine(1498) in 16S rRNA + S-adenosyl-L-homocysteine + H(+)</text>
        <dbReference type="Rhea" id="RHEA:42920"/>
        <dbReference type="Rhea" id="RHEA-COMP:10283"/>
        <dbReference type="Rhea" id="RHEA-COMP:10284"/>
        <dbReference type="ChEBI" id="CHEBI:15378"/>
        <dbReference type="ChEBI" id="CHEBI:57856"/>
        <dbReference type="ChEBI" id="CHEBI:59789"/>
        <dbReference type="ChEBI" id="CHEBI:65315"/>
        <dbReference type="ChEBI" id="CHEBI:74502"/>
        <dbReference type="EC" id="2.1.1.193"/>
    </reaction>
</comment>
<feature type="domain" description="Ribosomal RNA small subunit methyltransferase E methyltransferase" evidence="13">
    <location>
        <begin position="73"/>
        <end position="235"/>
    </location>
</feature>
<dbReference type="EMBL" id="AP006840">
    <property type="protein sequence ID" value="BAD39493.1"/>
    <property type="molecule type" value="Genomic_DNA"/>
</dbReference>
<dbReference type="InterPro" id="IPR029026">
    <property type="entry name" value="tRNA_m1G_MTases_N"/>
</dbReference>
<dbReference type="GO" id="GO:0070475">
    <property type="term" value="P:rRNA base methylation"/>
    <property type="evidence" value="ECO:0007669"/>
    <property type="project" value="TreeGrafter"/>
</dbReference>
<dbReference type="InterPro" id="IPR015947">
    <property type="entry name" value="PUA-like_sf"/>
</dbReference>
<dbReference type="GO" id="GO:0005737">
    <property type="term" value="C:cytoplasm"/>
    <property type="evidence" value="ECO:0007669"/>
    <property type="project" value="UniProtKB-SubCell"/>
</dbReference>
<organism evidence="14 15">
    <name type="scientific">Symbiobacterium thermophilum (strain DSM 24528 / JCM 14929 / IAM 14863 / T)</name>
    <dbReference type="NCBI Taxonomy" id="292459"/>
    <lineage>
        <taxon>Bacteria</taxon>
        <taxon>Bacillati</taxon>
        <taxon>Bacillota</taxon>
        <taxon>Clostridia</taxon>
        <taxon>Eubacteriales</taxon>
        <taxon>Symbiobacteriaceae</taxon>
        <taxon>Symbiobacterium</taxon>
    </lineage>
</organism>
<dbReference type="PANTHER" id="PTHR30027:SF3">
    <property type="entry name" value="16S RRNA (URACIL(1498)-N(3))-METHYLTRANSFERASE"/>
    <property type="match status" value="1"/>
</dbReference>
<evidence type="ECO:0000256" key="1">
    <source>
        <dbReference type="ARBA" id="ARBA00004496"/>
    </source>
</evidence>
<dbReference type="eggNOG" id="COG1385">
    <property type="taxonomic scope" value="Bacteria"/>
</dbReference>
<dbReference type="EC" id="2.1.1.193" evidence="3 12"/>
<dbReference type="Pfam" id="PF04452">
    <property type="entry name" value="Methyltrans_RNA"/>
    <property type="match status" value="1"/>
</dbReference>
<name>Q67S50_SYMTH</name>
<evidence type="ECO:0000259" key="13">
    <source>
        <dbReference type="Pfam" id="PF04452"/>
    </source>
</evidence>
<reference evidence="14 15" key="1">
    <citation type="journal article" date="2004" name="Nucleic Acids Res.">
        <title>Genome sequence of Symbiobacterium thermophilum, an uncultivable bacterium that depends on microbial commensalism.</title>
        <authorList>
            <person name="Ueda K."/>
            <person name="Yamashita A."/>
            <person name="Ishikawa J."/>
            <person name="Shimada M."/>
            <person name="Watsuji T."/>
            <person name="Morimura K."/>
            <person name="Ikeda H."/>
            <person name="Hattori M."/>
            <person name="Beppu T."/>
        </authorList>
    </citation>
    <scope>NUCLEOTIDE SEQUENCE [LARGE SCALE GENOMIC DNA]</scope>
    <source>
        <strain evidence="15">T / IAM 14863</strain>
    </source>
</reference>
<comment type="similarity">
    <text evidence="2 12">Belongs to the RNA methyltransferase RsmE family.</text>
</comment>
<evidence type="ECO:0000256" key="9">
    <source>
        <dbReference type="ARBA" id="ARBA00022691"/>
    </source>
</evidence>
<dbReference type="NCBIfam" id="NF008692">
    <property type="entry name" value="PRK11713.1-5"/>
    <property type="match status" value="1"/>
</dbReference>
<evidence type="ECO:0000256" key="11">
    <source>
        <dbReference type="ARBA" id="ARBA00047944"/>
    </source>
</evidence>
<dbReference type="OrthoDB" id="9815641at2"/>
<dbReference type="GO" id="GO:0070042">
    <property type="term" value="F:rRNA (uridine-N3-)-methyltransferase activity"/>
    <property type="evidence" value="ECO:0007669"/>
    <property type="project" value="TreeGrafter"/>
</dbReference>
<dbReference type="CDD" id="cd18084">
    <property type="entry name" value="RsmE-like"/>
    <property type="match status" value="1"/>
</dbReference>
<evidence type="ECO:0000256" key="7">
    <source>
        <dbReference type="ARBA" id="ARBA00022603"/>
    </source>
</evidence>
<sequence length="243" mass="26218">MTPRFFLERVEGDEVVLPRADSHHLLRVLRAGPGTPFVVLSGGMAYDCVLHRVDDGLARGRIRAAEPAAGEPAIRITLFQGLAKGEKMELVLQHGTELGIAEFVAVAAARSVVRLDERKAAQRTERWQRIAREAAEQSRRGAVPTVAPPHTWKEAVARIPEFDLALVAWEGGGEPLRAALEARPEARDIAVFIGPEGGLTAEEVELARQAGAVPVTLGPRILRTETAPLAAVAAILYARGEWG</sequence>
<evidence type="ECO:0000256" key="6">
    <source>
        <dbReference type="ARBA" id="ARBA00022552"/>
    </source>
</evidence>
<accession>Q67S50</accession>
<dbReference type="STRING" id="292459.STH508"/>
<keyword evidence="9 12" id="KW-0949">S-adenosyl-L-methionine</keyword>
<comment type="function">
    <text evidence="10 12">Specifically methylates the N3 position of the uracil ring of uridine 1498 (m3U1498) in 16S rRNA. Acts on the fully assembled 30S ribosomal subunit.</text>
</comment>
<dbReference type="SUPFAM" id="SSF75217">
    <property type="entry name" value="alpha/beta knot"/>
    <property type="match status" value="1"/>
</dbReference>
<protein>
    <recommendedName>
        <fullName evidence="4 12">Ribosomal RNA small subunit methyltransferase E</fullName>
        <ecNumber evidence="3 12">2.1.1.193</ecNumber>
    </recommendedName>
</protein>
<evidence type="ECO:0000256" key="3">
    <source>
        <dbReference type="ARBA" id="ARBA00012328"/>
    </source>
</evidence>
<dbReference type="InterPro" id="IPR029028">
    <property type="entry name" value="Alpha/beta_knot_MTases"/>
</dbReference>
<dbReference type="NCBIfam" id="TIGR00046">
    <property type="entry name" value="RsmE family RNA methyltransferase"/>
    <property type="match status" value="1"/>
</dbReference>
<evidence type="ECO:0000256" key="5">
    <source>
        <dbReference type="ARBA" id="ARBA00022490"/>
    </source>
</evidence>
<evidence type="ECO:0000313" key="15">
    <source>
        <dbReference type="Proteomes" id="UP000000417"/>
    </source>
</evidence>
<dbReference type="RefSeq" id="WP_011194642.1">
    <property type="nucleotide sequence ID" value="NC_006177.1"/>
</dbReference>
<evidence type="ECO:0000256" key="2">
    <source>
        <dbReference type="ARBA" id="ARBA00005528"/>
    </source>
</evidence>
<dbReference type="Gene3D" id="3.40.1280.10">
    <property type="match status" value="1"/>
</dbReference>
<dbReference type="AlphaFoldDB" id="Q67S50"/>